<dbReference type="Proteomes" id="UP000190776">
    <property type="component" value="Unassembled WGS sequence"/>
</dbReference>
<dbReference type="EMBL" id="MSZU01000076">
    <property type="protein sequence ID" value="OMP87559.1"/>
    <property type="molecule type" value="Genomic_DNA"/>
</dbReference>
<dbReference type="GO" id="GO:0008080">
    <property type="term" value="F:N-acetyltransferase activity"/>
    <property type="evidence" value="ECO:0007669"/>
    <property type="project" value="TreeGrafter"/>
</dbReference>
<evidence type="ECO:0000313" key="1">
    <source>
        <dbReference type="EMBL" id="OMP87559.1"/>
    </source>
</evidence>
<dbReference type="InterPro" id="IPR052058">
    <property type="entry name" value="Alcohol_O-acetyltransferase"/>
</dbReference>
<protein>
    <submittedName>
        <fullName evidence="1">Uncharacterized protein</fullName>
    </submittedName>
</protein>
<dbReference type="OrthoDB" id="2150604at2759"/>
<dbReference type="AlphaFoldDB" id="A0A1S8BJB7"/>
<dbReference type="PANTHER" id="PTHR28037:SF1">
    <property type="entry name" value="ALCOHOL O-ACETYLTRANSFERASE 1-RELATED"/>
    <property type="match status" value="1"/>
</dbReference>
<sequence>MPRYGTPDDPRNWTASLGLCVSVAHHAFPRDDGAVEALAADGGEDVFWHRARETTRALAERSSTLGDQPIGLLKYLRSFRGWLEGQVGGRREASYEVSNLMAFKPELEGDVDGGNGVGWGLGRMVFSQPANATGAAVNFNIVTREGGDMVVALTWQRGVLGVDGGDEDAWAKGVCEGLERGMRALAGVQ</sequence>
<dbReference type="STRING" id="420778.A0A1S8BJB7"/>
<reference evidence="1 2" key="1">
    <citation type="submission" date="2017-01" db="EMBL/GenBank/DDBJ databases">
        <title>Draft genome sequence of Diplodia seriata F98.1, a fungal species involved in grapevine trunk diseases.</title>
        <authorList>
            <person name="Robert-Siegwald G."/>
            <person name="Vallet J."/>
            <person name="Abou-Mansour E."/>
            <person name="Xu J."/>
            <person name="Rey P."/>
            <person name="Bertsch C."/>
            <person name="Rego C."/>
            <person name="Larignon P."/>
            <person name="Fontaine F."/>
            <person name="Lebrun M.-H."/>
        </authorList>
    </citation>
    <scope>NUCLEOTIDE SEQUENCE [LARGE SCALE GENOMIC DNA]</scope>
    <source>
        <strain evidence="1 2">F98.1</strain>
    </source>
</reference>
<dbReference type="PANTHER" id="PTHR28037">
    <property type="entry name" value="ALCOHOL O-ACETYLTRANSFERASE 1-RELATED"/>
    <property type="match status" value="1"/>
</dbReference>
<evidence type="ECO:0000313" key="2">
    <source>
        <dbReference type="Proteomes" id="UP000190776"/>
    </source>
</evidence>
<comment type="caution">
    <text evidence="1">The sequence shown here is derived from an EMBL/GenBank/DDBJ whole genome shotgun (WGS) entry which is preliminary data.</text>
</comment>
<proteinExistence type="predicted"/>
<accession>A0A1S8BJB7</accession>
<organism evidence="1 2">
    <name type="scientific">Diplodia seriata</name>
    <dbReference type="NCBI Taxonomy" id="420778"/>
    <lineage>
        <taxon>Eukaryota</taxon>
        <taxon>Fungi</taxon>
        <taxon>Dikarya</taxon>
        <taxon>Ascomycota</taxon>
        <taxon>Pezizomycotina</taxon>
        <taxon>Dothideomycetes</taxon>
        <taxon>Dothideomycetes incertae sedis</taxon>
        <taxon>Botryosphaeriales</taxon>
        <taxon>Botryosphaeriaceae</taxon>
        <taxon>Diplodia</taxon>
    </lineage>
</organism>
<name>A0A1S8BJB7_9PEZI</name>
<gene>
    <name evidence="1" type="ORF">BK809_0007646</name>
</gene>